<comment type="caution">
    <text evidence="2">The sequence shown here is derived from an EMBL/GenBank/DDBJ whole genome shotgun (WGS) entry which is preliminary data.</text>
</comment>
<evidence type="ECO:0000313" key="2">
    <source>
        <dbReference type="EMBL" id="GAA4729719.1"/>
    </source>
</evidence>
<keyword evidence="3" id="KW-1185">Reference proteome</keyword>
<protein>
    <submittedName>
        <fullName evidence="2">Histidine phosphatase family protein</fullName>
    </submittedName>
</protein>
<dbReference type="InterPro" id="IPR029033">
    <property type="entry name" value="His_PPase_superfam"/>
</dbReference>
<dbReference type="InterPro" id="IPR013078">
    <property type="entry name" value="His_Pase_superF_clade-1"/>
</dbReference>
<sequence>MTSLCQTDDVPSTVPTPPVSPPTPVTPPSGRLVLLRHGETEWSLSGRHTGRTDLPLTAHGEELAVAAGKLLDDYRFTLALCSPMQRTRRTAELAGLDPELDDDLLEWDYGAYEGLTTSQIRDGLGWDWTVFAHGVPAGQTPGETVEEVAARGSRVVRRVLPALADGDVVLVGHGHALRVLASVFLRQEPRMGAQLLLDAGSVCVLQYDREQPAIRVWNQGPRLPRSEQA</sequence>
<dbReference type="SUPFAM" id="SSF53254">
    <property type="entry name" value="Phosphoglycerate mutase-like"/>
    <property type="match status" value="1"/>
</dbReference>
<dbReference type="Gene3D" id="3.40.50.1240">
    <property type="entry name" value="Phosphoglycerate mutase-like"/>
    <property type="match status" value="1"/>
</dbReference>
<evidence type="ECO:0000313" key="3">
    <source>
        <dbReference type="Proteomes" id="UP001500556"/>
    </source>
</evidence>
<evidence type="ECO:0000256" key="1">
    <source>
        <dbReference type="SAM" id="MobiDB-lite"/>
    </source>
</evidence>
<organism evidence="2 3">
    <name type="scientific">Pedococcus ginsenosidimutans</name>
    <dbReference type="NCBI Taxonomy" id="490570"/>
    <lineage>
        <taxon>Bacteria</taxon>
        <taxon>Bacillati</taxon>
        <taxon>Actinomycetota</taxon>
        <taxon>Actinomycetes</taxon>
        <taxon>Micrococcales</taxon>
        <taxon>Intrasporangiaceae</taxon>
        <taxon>Pedococcus</taxon>
    </lineage>
</organism>
<gene>
    <name evidence="2" type="ORF">GCM10025782_30880</name>
</gene>
<accession>A0ABP8YGU3</accession>
<feature type="compositionally biased region" description="Pro residues" evidence="1">
    <location>
        <begin position="14"/>
        <end position="27"/>
    </location>
</feature>
<dbReference type="CDD" id="cd07067">
    <property type="entry name" value="HP_PGM_like"/>
    <property type="match status" value="1"/>
</dbReference>
<dbReference type="EMBL" id="BAABLO010000012">
    <property type="protein sequence ID" value="GAA4729719.1"/>
    <property type="molecule type" value="Genomic_DNA"/>
</dbReference>
<dbReference type="PANTHER" id="PTHR48100">
    <property type="entry name" value="BROAD-SPECIFICITY PHOSPHATASE YOR283W-RELATED"/>
    <property type="match status" value="1"/>
</dbReference>
<dbReference type="Pfam" id="PF00300">
    <property type="entry name" value="His_Phos_1"/>
    <property type="match status" value="1"/>
</dbReference>
<dbReference type="Proteomes" id="UP001500556">
    <property type="component" value="Unassembled WGS sequence"/>
</dbReference>
<reference evidence="3" key="1">
    <citation type="journal article" date="2019" name="Int. J. Syst. Evol. Microbiol.">
        <title>The Global Catalogue of Microorganisms (GCM) 10K type strain sequencing project: providing services to taxonomists for standard genome sequencing and annotation.</title>
        <authorList>
            <consortium name="The Broad Institute Genomics Platform"/>
            <consortium name="The Broad Institute Genome Sequencing Center for Infectious Disease"/>
            <person name="Wu L."/>
            <person name="Ma J."/>
        </authorList>
    </citation>
    <scope>NUCLEOTIDE SEQUENCE [LARGE SCALE GENOMIC DNA]</scope>
    <source>
        <strain evidence="3">JCM 18961</strain>
    </source>
</reference>
<dbReference type="InterPro" id="IPR050275">
    <property type="entry name" value="PGM_Phosphatase"/>
</dbReference>
<dbReference type="PANTHER" id="PTHR48100:SF15">
    <property type="entry name" value="SEDOHEPTULOSE 1,7-BISPHOSPHATASE"/>
    <property type="match status" value="1"/>
</dbReference>
<dbReference type="SMART" id="SM00855">
    <property type="entry name" value="PGAM"/>
    <property type="match status" value="1"/>
</dbReference>
<feature type="region of interest" description="Disordered" evidence="1">
    <location>
        <begin position="1"/>
        <end position="28"/>
    </location>
</feature>
<proteinExistence type="predicted"/>
<name>A0ABP8YGU3_9MICO</name>